<dbReference type="RefSeq" id="XP_019014617.1">
    <property type="nucleotide sequence ID" value="XM_019152479.1"/>
</dbReference>
<sequence>MFNIRAFTYFGTIANLGLATNGYALGPQQPRPESVTKITFSEGTTFSSNGTTFPSESGSGYIKICSPDVGKPILDGKSNFNFIVLGEGNKNELELQCHASCTKTSDKEAEMNFLKQDPWLEGNNTDVGRVWCDKVLSRDESIWKDVKDIKLPDSDKF</sequence>
<reference evidence="1" key="3">
    <citation type="submission" date="2016-07" db="EMBL/GenBank/DDBJ databases">
        <title>Evolution of pathogenesis and genome organization in the Tremellales.</title>
        <authorList>
            <person name="Cuomo C."/>
            <person name="Litvintseva A."/>
            <person name="Heitman J."/>
            <person name="Chen Y."/>
            <person name="Sun S."/>
            <person name="Springer D."/>
            <person name="Dromer F."/>
            <person name="Young S."/>
            <person name="Zeng Q."/>
            <person name="Chapman S."/>
            <person name="Gujja S."/>
            <person name="Saif S."/>
            <person name="Birren B."/>
        </authorList>
    </citation>
    <scope>NUCLEOTIDE SEQUENCE</scope>
    <source>
        <strain evidence="1">CBS 10737</strain>
    </source>
</reference>
<gene>
    <name evidence="1" type="ORF">I206_00700</name>
    <name evidence="2" type="ORF">I206_100625</name>
</gene>
<evidence type="ECO:0000313" key="3">
    <source>
        <dbReference type="Proteomes" id="UP000094020"/>
    </source>
</evidence>
<dbReference type="EMBL" id="KI894007">
    <property type="protein sequence ID" value="OCF53398.1"/>
    <property type="molecule type" value="Genomic_DNA"/>
</dbReference>
<evidence type="ECO:0000313" key="2">
    <source>
        <dbReference type="EMBL" id="WWC66720.1"/>
    </source>
</evidence>
<name>A0A1B9ICM1_9TREE</name>
<dbReference type="AlphaFoldDB" id="A0A1B9ICM1"/>
<organism evidence="1">
    <name type="scientific">Kwoniella pini CBS 10737</name>
    <dbReference type="NCBI Taxonomy" id="1296096"/>
    <lineage>
        <taxon>Eukaryota</taxon>
        <taxon>Fungi</taxon>
        <taxon>Dikarya</taxon>
        <taxon>Basidiomycota</taxon>
        <taxon>Agaricomycotina</taxon>
        <taxon>Tremellomycetes</taxon>
        <taxon>Tremellales</taxon>
        <taxon>Cryptococcaceae</taxon>
        <taxon>Kwoniella</taxon>
    </lineage>
</organism>
<protein>
    <submittedName>
        <fullName evidence="1">Uncharacterized protein</fullName>
    </submittedName>
</protein>
<reference evidence="2" key="4">
    <citation type="submission" date="2024-02" db="EMBL/GenBank/DDBJ databases">
        <title>Comparative genomics of Cryptococcus and Kwoniella reveals pathogenesis evolution and contrasting modes of karyotype evolution via chromosome fusion or intercentromeric recombination.</title>
        <authorList>
            <person name="Coelho M.A."/>
            <person name="David-Palma M."/>
            <person name="Shea T."/>
            <person name="Bowers K."/>
            <person name="McGinley-Smith S."/>
            <person name="Mohammad A.W."/>
            <person name="Gnirke A."/>
            <person name="Yurkov A.M."/>
            <person name="Nowrousian M."/>
            <person name="Sun S."/>
            <person name="Cuomo C.A."/>
            <person name="Heitman J."/>
        </authorList>
    </citation>
    <scope>NUCLEOTIDE SEQUENCE</scope>
    <source>
        <strain evidence="2">CBS 10737</strain>
    </source>
</reference>
<evidence type="ECO:0000313" key="1">
    <source>
        <dbReference type="EMBL" id="OCF53398.1"/>
    </source>
</evidence>
<dbReference type="EMBL" id="CP144519">
    <property type="protein sequence ID" value="WWC66720.1"/>
    <property type="molecule type" value="Genomic_DNA"/>
</dbReference>
<keyword evidence="3" id="KW-1185">Reference proteome</keyword>
<dbReference type="GeneID" id="30169069"/>
<dbReference type="Proteomes" id="UP000094020">
    <property type="component" value="Chromosome 1"/>
</dbReference>
<accession>A0A1B9ICM1</accession>
<proteinExistence type="predicted"/>
<dbReference type="KEGG" id="kpin:30169069"/>
<reference evidence="1" key="1">
    <citation type="submission" date="2013-07" db="EMBL/GenBank/DDBJ databases">
        <title>The Genome Sequence of Cryptococcus pinus CBS10737.</title>
        <authorList>
            <consortium name="The Broad Institute Genome Sequencing Platform"/>
            <person name="Cuomo C."/>
            <person name="Litvintseva A."/>
            <person name="Chen Y."/>
            <person name="Heitman J."/>
            <person name="Sun S."/>
            <person name="Springer D."/>
            <person name="Dromer F."/>
            <person name="Young S.K."/>
            <person name="Zeng Q."/>
            <person name="Gargeya S."/>
            <person name="Fitzgerald M."/>
            <person name="Abouelleil A."/>
            <person name="Alvarado L."/>
            <person name="Berlin A.M."/>
            <person name="Chapman S.B."/>
            <person name="Dewar J."/>
            <person name="Goldberg J."/>
            <person name="Griggs A."/>
            <person name="Gujja S."/>
            <person name="Hansen M."/>
            <person name="Howarth C."/>
            <person name="Imamovic A."/>
            <person name="Larimer J."/>
            <person name="McCowan C."/>
            <person name="Murphy C."/>
            <person name="Pearson M."/>
            <person name="Priest M."/>
            <person name="Roberts A."/>
            <person name="Saif S."/>
            <person name="Shea T."/>
            <person name="Sykes S."/>
            <person name="Wortman J."/>
            <person name="Nusbaum C."/>
            <person name="Birren B."/>
        </authorList>
    </citation>
    <scope>NUCLEOTIDE SEQUENCE [LARGE SCALE GENOMIC DNA]</scope>
    <source>
        <strain evidence="1">CBS 10737</strain>
    </source>
</reference>
<reference evidence="2" key="2">
    <citation type="submission" date="2013-07" db="EMBL/GenBank/DDBJ databases">
        <authorList>
            <consortium name="The Broad Institute Genome Sequencing Platform"/>
            <person name="Cuomo C."/>
            <person name="Litvintseva A."/>
            <person name="Chen Y."/>
            <person name="Heitman J."/>
            <person name="Sun S."/>
            <person name="Springer D."/>
            <person name="Dromer F."/>
            <person name="Young S.K."/>
            <person name="Zeng Q."/>
            <person name="Gargeya S."/>
            <person name="Fitzgerald M."/>
            <person name="Abouelleil A."/>
            <person name="Alvarado L."/>
            <person name="Berlin A.M."/>
            <person name="Chapman S.B."/>
            <person name="Dewar J."/>
            <person name="Goldberg J."/>
            <person name="Griggs A."/>
            <person name="Gujja S."/>
            <person name="Hansen M."/>
            <person name="Howarth C."/>
            <person name="Imamovic A."/>
            <person name="Larimer J."/>
            <person name="McCowan C."/>
            <person name="Murphy C."/>
            <person name="Pearson M."/>
            <person name="Priest M."/>
            <person name="Roberts A."/>
            <person name="Saif S."/>
            <person name="Shea T."/>
            <person name="Sykes S."/>
            <person name="Wortman J."/>
            <person name="Nusbaum C."/>
            <person name="Birren B."/>
        </authorList>
    </citation>
    <scope>NUCLEOTIDE SEQUENCE</scope>
    <source>
        <strain evidence="2">CBS 10737</strain>
    </source>
</reference>
<dbReference type="OrthoDB" id="2563955at2759"/>